<dbReference type="Proteomes" id="UP000887576">
    <property type="component" value="Unplaced"/>
</dbReference>
<name>A0AC34R6X8_9BILA</name>
<protein>
    <submittedName>
        <fullName evidence="2">Protein SMG9</fullName>
    </submittedName>
</protein>
<evidence type="ECO:0000313" key="2">
    <source>
        <dbReference type="WBParaSite" id="JU765_v2.g3876.t2"/>
    </source>
</evidence>
<evidence type="ECO:0000313" key="1">
    <source>
        <dbReference type="Proteomes" id="UP000887576"/>
    </source>
</evidence>
<dbReference type="WBParaSite" id="JU765_v2.g3876.t2">
    <property type="protein sequence ID" value="JU765_v2.g3876.t2"/>
    <property type="gene ID" value="JU765_v2.g3876"/>
</dbReference>
<accession>A0AC34R6X8</accession>
<reference evidence="2" key="1">
    <citation type="submission" date="2022-11" db="UniProtKB">
        <authorList>
            <consortium name="WormBaseParasite"/>
        </authorList>
    </citation>
    <scope>IDENTIFICATION</scope>
</reference>
<proteinExistence type="predicted"/>
<sequence length="130" mass="15161">MLVPLDKAAQAVNLFDQEVNIYPIWLCPFNLPSSPGMVRQRSGRNILYLDIGVYGNCELETYNPKETTRKLEAFVRSVQGVQMLYADTYMTPAEFWEMFDSSLYDWLRTKYGCKEAFPNVYDKVCKNARY</sequence>
<organism evidence="1 2">
    <name type="scientific">Panagrolaimus sp. JU765</name>
    <dbReference type="NCBI Taxonomy" id="591449"/>
    <lineage>
        <taxon>Eukaryota</taxon>
        <taxon>Metazoa</taxon>
        <taxon>Ecdysozoa</taxon>
        <taxon>Nematoda</taxon>
        <taxon>Chromadorea</taxon>
        <taxon>Rhabditida</taxon>
        <taxon>Tylenchina</taxon>
        <taxon>Panagrolaimomorpha</taxon>
        <taxon>Panagrolaimoidea</taxon>
        <taxon>Panagrolaimidae</taxon>
        <taxon>Panagrolaimus</taxon>
    </lineage>
</organism>